<dbReference type="RefSeq" id="WP_267221537.1">
    <property type="nucleotide sequence ID" value="NZ_JAPCWC010000011.1"/>
</dbReference>
<evidence type="ECO:0000259" key="1">
    <source>
        <dbReference type="Pfam" id="PF23666"/>
    </source>
</evidence>
<feature type="domain" description="Rcc01698-like C-terminal" evidence="1">
    <location>
        <begin position="105"/>
        <end position="199"/>
    </location>
</feature>
<gene>
    <name evidence="2" type="ORF">ACFFF8_21450</name>
</gene>
<dbReference type="EMBL" id="JBHLTM010000083">
    <property type="protein sequence ID" value="MFC0687156.1"/>
    <property type="molecule type" value="Genomic_DNA"/>
</dbReference>
<organism evidence="2 3">
    <name type="scientific">Novosphingobium clariflavum</name>
    <dbReference type="NCBI Taxonomy" id="2029884"/>
    <lineage>
        <taxon>Bacteria</taxon>
        <taxon>Pseudomonadati</taxon>
        <taxon>Pseudomonadota</taxon>
        <taxon>Alphaproteobacteria</taxon>
        <taxon>Sphingomonadales</taxon>
        <taxon>Sphingomonadaceae</taxon>
        <taxon>Novosphingobium</taxon>
    </lineage>
</organism>
<protein>
    <recommendedName>
        <fullName evidence="1">Rcc01698-like C-terminal domain-containing protein</fullName>
    </recommendedName>
</protein>
<evidence type="ECO:0000313" key="2">
    <source>
        <dbReference type="EMBL" id="MFC0687156.1"/>
    </source>
</evidence>
<accession>A0ABV6SD14</accession>
<dbReference type="Pfam" id="PF23666">
    <property type="entry name" value="Rcc01698_C"/>
    <property type="match status" value="1"/>
</dbReference>
<proteinExistence type="predicted"/>
<dbReference type="InterPro" id="IPR056490">
    <property type="entry name" value="Rcc01698_C"/>
</dbReference>
<evidence type="ECO:0000313" key="3">
    <source>
        <dbReference type="Proteomes" id="UP001589858"/>
    </source>
</evidence>
<reference evidence="2 3" key="1">
    <citation type="submission" date="2024-09" db="EMBL/GenBank/DDBJ databases">
        <authorList>
            <person name="Sun Q."/>
            <person name="Mori K."/>
        </authorList>
    </citation>
    <scope>NUCLEOTIDE SEQUENCE [LARGE SCALE GENOMIC DNA]</scope>
    <source>
        <strain evidence="2 3">CICC 11035S</strain>
    </source>
</reference>
<keyword evidence="3" id="KW-1185">Reference proteome</keyword>
<comment type="caution">
    <text evidence="2">The sequence shown here is derived from an EMBL/GenBank/DDBJ whole genome shotgun (WGS) entry which is preliminary data.</text>
</comment>
<sequence length="350" mass="36937">MREWEWRDTGVEITAERMPPTANAWSLALPTDPGQAHRPEDLPSAPTLIAAFELPYDPAIGSPGTARPLAAVSSGQANWNGAALYADRGDGSLLPLGPSGRNRCVMGRVTNLVPAASPLLFDRGSQIIVELADDGMQLASATARQLAEGANVALVGEELIQFAQATLLSGGTWRLTGLLRGRGATENGIATHAAAETFVLVDSRLTSLDPAKLGSNSARRIVAIGLGDPQGVGTGVALSGLTLRPPAPVHARTRILADGTRRLEWTRRARGLHDWRDGVDVPLIEETESYIVRSGPPGSPLAQWTTGQASLDIPPQVHAALAARAPDQRFHVVQKGTFALSDRLDLGPIA</sequence>
<dbReference type="Proteomes" id="UP001589858">
    <property type="component" value="Unassembled WGS sequence"/>
</dbReference>
<name>A0ABV6SD14_9SPHN</name>